<evidence type="ECO:0000256" key="1">
    <source>
        <dbReference type="SAM" id="MobiDB-lite"/>
    </source>
</evidence>
<reference evidence="2" key="1">
    <citation type="submission" date="2020-05" db="EMBL/GenBank/DDBJ databases">
        <authorList>
            <person name="Chiriac C."/>
            <person name="Salcher M."/>
            <person name="Ghai R."/>
            <person name="Kavagutti S V."/>
        </authorList>
    </citation>
    <scope>NUCLEOTIDE SEQUENCE</scope>
</reference>
<evidence type="ECO:0000313" key="2">
    <source>
        <dbReference type="EMBL" id="CAB4656787.1"/>
    </source>
</evidence>
<dbReference type="EMBL" id="CAEZWI010000102">
    <property type="protein sequence ID" value="CAB4656787.1"/>
    <property type="molecule type" value="Genomic_DNA"/>
</dbReference>
<sequence length="206" mass="21913">MTQGPLEFSSDLDTSSMLDLGAVFLPNIPGLEVHLDLDPRSGKGKSVSLHLNMTIAEVQIFAAAVNDDLWATMRDAISSGLRDQKVDCTVEMGRFGTEIHAVMPTVDLDGNAHVQPVRFVGVRGSRWLVRAVISGDGALLSGQANPDAGPDIDEVISQLVINRGDEPIPPGERLALRSPSAPTGDSSQGSQSDSNDAKFGNFHIQL</sequence>
<feature type="region of interest" description="Disordered" evidence="1">
    <location>
        <begin position="167"/>
        <end position="199"/>
    </location>
</feature>
<accession>A0A6J6L432</accession>
<proteinExistence type="predicted"/>
<protein>
    <submittedName>
        <fullName evidence="2">Unannotated protein</fullName>
    </submittedName>
</protein>
<gene>
    <name evidence="2" type="ORF">UFOPK2237_00826</name>
</gene>
<feature type="compositionally biased region" description="Low complexity" evidence="1">
    <location>
        <begin position="184"/>
        <end position="194"/>
    </location>
</feature>
<dbReference type="AlphaFoldDB" id="A0A6J6L432"/>
<dbReference type="InterPro" id="IPR022183">
    <property type="entry name" value="DUF3710"/>
</dbReference>
<dbReference type="Pfam" id="PF12502">
    <property type="entry name" value="DUF3710"/>
    <property type="match status" value="1"/>
</dbReference>
<organism evidence="2">
    <name type="scientific">freshwater metagenome</name>
    <dbReference type="NCBI Taxonomy" id="449393"/>
    <lineage>
        <taxon>unclassified sequences</taxon>
        <taxon>metagenomes</taxon>
        <taxon>ecological metagenomes</taxon>
    </lineage>
</organism>
<name>A0A6J6L432_9ZZZZ</name>